<evidence type="ECO:0000256" key="1">
    <source>
        <dbReference type="SAM" id="Coils"/>
    </source>
</evidence>
<sequence length="173" mass="18969">MVNKQVVLDTIRKMFDSGIDDSVVKQTLLDIGLSEDEISAFMAEAKGVDSGEEEPEAEEDYEEPVERKVSRQIADEHAAQEAMHATTHAAIDGHGARLDALGEKIGSVEEKLGKIDSQTLKPSNKDLVDLLAASNQRLASLERQVSDLKALNMALKSIMEKILETDRKILGKL</sequence>
<feature type="region of interest" description="Disordered" evidence="2">
    <location>
        <begin position="46"/>
        <end position="66"/>
    </location>
</feature>
<accession>A0A938YWX5</accession>
<evidence type="ECO:0000313" key="4">
    <source>
        <dbReference type="Proteomes" id="UP000809243"/>
    </source>
</evidence>
<organism evidence="3 4">
    <name type="scientific">Candidatus Iainarchaeum sp</name>
    <dbReference type="NCBI Taxonomy" id="3101447"/>
    <lineage>
        <taxon>Archaea</taxon>
        <taxon>Candidatus Iainarchaeota</taxon>
        <taxon>Candidatus Iainarchaeia</taxon>
        <taxon>Candidatus Iainarchaeales</taxon>
        <taxon>Candidatus Iainarchaeaceae</taxon>
        <taxon>Candidatus Iainarchaeum</taxon>
    </lineage>
</organism>
<dbReference type="EMBL" id="JAFGDB010000030">
    <property type="protein sequence ID" value="MBN2067181.1"/>
    <property type="molecule type" value="Genomic_DNA"/>
</dbReference>
<comment type="caution">
    <text evidence="3">The sequence shown here is derived from an EMBL/GenBank/DDBJ whole genome shotgun (WGS) entry which is preliminary data.</text>
</comment>
<feature type="coiled-coil region" evidence="1">
    <location>
        <begin position="124"/>
        <end position="158"/>
    </location>
</feature>
<name>A0A938YWX5_9ARCH</name>
<keyword evidence="1" id="KW-0175">Coiled coil</keyword>
<gene>
    <name evidence="3" type="ORF">JW744_01810</name>
</gene>
<protein>
    <submittedName>
        <fullName evidence="3">Uncharacterized protein</fullName>
    </submittedName>
</protein>
<evidence type="ECO:0000256" key="2">
    <source>
        <dbReference type="SAM" id="MobiDB-lite"/>
    </source>
</evidence>
<dbReference type="Proteomes" id="UP000809243">
    <property type="component" value="Unassembled WGS sequence"/>
</dbReference>
<evidence type="ECO:0000313" key="3">
    <source>
        <dbReference type="EMBL" id="MBN2067181.1"/>
    </source>
</evidence>
<reference evidence="3" key="1">
    <citation type="submission" date="2021-01" db="EMBL/GenBank/DDBJ databases">
        <title>Active Sulfur Cycling in an Early Earth Analoge.</title>
        <authorList>
            <person name="Hahn C.R."/>
            <person name="Youssef N.H."/>
            <person name="Elshahed M."/>
        </authorList>
    </citation>
    <scope>NUCLEOTIDE SEQUENCE</scope>
    <source>
        <strain evidence="3">Zod_Metabat.1151</strain>
    </source>
</reference>
<feature type="compositionally biased region" description="Acidic residues" evidence="2">
    <location>
        <begin position="50"/>
        <end position="63"/>
    </location>
</feature>
<dbReference type="AlphaFoldDB" id="A0A938YWX5"/>
<proteinExistence type="predicted"/>